<proteinExistence type="predicted"/>
<dbReference type="RefSeq" id="WP_209643881.1">
    <property type="nucleotide sequence ID" value="NZ_JAGINW010000001.1"/>
</dbReference>
<evidence type="ECO:0008006" key="4">
    <source>
        <dbReference type="Google" id="ProtNLM"/>
    </source>
</evidence>
<feature type="signal peptide" evidence="1">
    <location>
        <begin position="1"/>
        <end position="23"/>
    </location>
</feature>
<organism evidence="2 3">
    <name type="scientific">Kibdelosporangium banguiense</name>
    <dbReference type="NCBI Taxonomy" id="1365924"/>
    <lineage>
        <taxon>Bacteria</taxon>
        <taxon>Bacillati</taxon>
        <taxon>Actinomycetota</taxon>
        <taxon>Actinomycetes</taxon>
        <taxon>Pseudonocardiales</taxon>
        <taxon>Pseudonocardiaceae</taxon>
        <taxon>Kibdelosporangium</taxon>
    </lineage>
</organism>
<feature type="chain" id="PRO_5046464667" description="Lipoprotein" evidence="1">
    <location>
        <begin position="24"/>
        <end position="175"/>
    </location>
</feature>
<keyword evidence="3" id="KW-1185">Reference proteome</keyword>
<sequence length="175" mass="19325">MRTALLTAFLVLAGCTSTPPPLADHGAAAITQPITTMDELVRWMRSRTESCDDVRPASRQEFAQFVGPQLVDLYEPFMTEWTTCSLSSSYPKVGLVLIKDMRAFQQSWRDAMTAGRVSDGPAFSFGNGFAITSGYLGIAELDLYYLRCNYDDPQVHQIPADVAGCVFANPEHSHH</sequence>
<comment type="caution">
    <text evidence="2">The sequence shown here is derived from an EMBL/GenBank/DDBJ whole genome shotgun (WGS) entry which is preliminary data.</text>
</comment>
<gene>
    <name evidence="2" type="ORF">JOF56_007243</name>
</gene>
<accession>A0ABS4TSG5</accession>
<keyword evidence="1" id="KW-0732">Signal</keyword>
<evidence type="ECO:0000313" key="2">
    <source>
        <dbReference type="EMBL" id="MBP2326858.1"/>
    </source>
</evidence>
<dbReference type="PROSITE" id="PS51257">
    <property type="entry name" value="PROKAR_LIPOPROTEIN"/>
    <property type="match status" value="1"/>
</dbReference>
<protein>
    <recommendedName>
        <fullName evidence="4">Lipoprotein</fullName>
    </recommendedName>
</protein>
<name>A0ABS4TSG5_9PSEU</name>
<dbReference type="Proteomes" id="UP001519332">
    <property type="component" value="Unassembled WGS sequence"/>
</dbReference>
<evidence type="ECO:0000256" key="1">
    <source>
        <dbReference type="SAM" id="SignalP"/>
    </source>
</evidence>
<evidence type="ECO:0000313" key="3">
    <source>
        <dbReference type="Proteomes" id="UP001519332"/>
    </source>
</evidence>
<reference evidence="2 3" key="1">
    <citation type="submission" date="2021-03" db="EMBL/GenBank/DDBJ databases">
        <title>Sequencing the genomes of 1000 actinobacteria strains.</title>
        <authorList>
            <person name="Klenk H.-P."/>
        </authorList>
    </citation>
    <scope>NUCLEOTIDE SEQUENCE [LARGE SCALE GENOMIC DNA]</scope>
    <source>
        <strain evidence="2 3">DSM 46670</strain>
    </source>
</reference>
<dbReference type="EMBL" id="JAGINW010000001">
    <property type="protein sequence ID" value="MBP2326858.1"/>
    <property type="molecule type" value="Genomic_DNA"/>
</dbReference>